<dbReference type="Proteomes" id="UP000175707">
    <property type="component" value="Unassembled WGS sequence"/>
</dbReference>
<sequence>MNFVNFVPASNPAHALCDDYDEAERQAIQWEAEQTPDPDPSGTAGVPWPDDGPARFLSSVIRNDLGLRVWLDDAGRLHIPGLTDPRDREIVARYRDALVALLKEEGHDD</sequence>
<evidence type="ECO:0000313" key="3">
    <source>
        <dbReference type="Proteomes" id="UP000175707"/>
    </source>
</evidence>
<dbReference type="EMBL" id="LZYH01001122">
    <property type="protein sequence ID" value="OFC40879.1"/>
    <property type="molecule type" value="Genomic_DNA"/>
</dbReference>
<dbReference type="AlphaFoldDB" id="A0A1E7YS08"/>
<evidence type="ECO:0000256" key="1">
    <source>
        <dbReference type="SAM" id="MobiDB-lite"/>
    </source>
</evidence>
<organism evidence="2 3">
    <name type="scientific">Acidithiobacillus caldus</name>
    <dbReference type="NCBI Taxonomy" id="33059"/>
    <lineage>
        <taxon>Bacteria</taxon>
        <taxon>Pseudomonadati</taxon>
        <taxon>Pseudomonadota</taxon>
        <taxon>Acidithiobacillia</taxon>
        <taxon>Acidithiobacillales</taxon>
        <taxon>Acidithiobacillaceae</taxon>
        <taxon>Acidithiobacillus</taxon>
    </lineage>
</organism>
<evidence type="ECO:0000313" key="2">
    <source>
        <dbReference type="EMBL" id="OFC40879.1"/>
    </source>
</evidence>
<comment type="caution">
    <text evidence="2">The sequence shown here is derived from an EMBL/GenBank/DDBJ whole genome shotgun (WGS) entry which is preliminary data.</text>
</comment>
<name>A0A1E7YS08_9PROT</name>
<reference evidence="2 3" key="1">
    <citation type="submission" date="2016-06" db="EMBL/GenBank/DDBJ databases">
        <title>Gene turnover analysis identifies the evolutionary adaptation of the extremophile Acidithiobacillus caldus.</title>
        <authorList>
            <person name="Zhang X."/>
        </authorList>
    </citation>
    <scope>NUCLEOTIDE SEQUENCE [LARGE SCALE GENOMIC DNA]</scope>
    <source>
        <strain evidence="2 3">S1</strain>
    </source>
</reference>
<proteinExistence type="predicted"/>
<protein>
    <submittedName>
        <fullName evidence="2">Uncharacterized protein</fullName>
    </submittedName>
</protein>
<gene>
    <name evidence="2" type="ORF">BAE30_16280</name>
</gene>
<accession>A0A1E7YS08</accession>
<feature type="region of interest" description="Disordered" evidence="1">
    <location>
        <begin position="31"/>
        <end position="50"/>
    </location>
</feature>